<dbReference type="KEGG" id="nmes:H9L09_06735"/>
<proteinExistence type="predicted"/>
<gene>
    <name evidence="2" type="ORF">H9L09_06735</name>
</gene>
<dbReference type="RefSeq" id="WP_187579909.1">
    <property type="nucleotide sequence ID" value="NZ_CP060713.1"/>
</dbReference>
<evidence type="ECO:0000313" key="3">
    <source>
        <dbReference type="Proteomes" id="UP000515947"/>
    </source>
</evidence>
<feature type="region of interest" description="Disordered" evidence="1">
    <location>
        <begin position="242"/>
        <end position="261"/>
    </location>
</feature>
<keyword evidence="3" id="KW-1185">Reference proteome</keyword>
<reference evidence="2 3" key="1">
    <citation type="submission" date="2020-08" db="EMBL/GenBank/DDBJ databases">
        <title>Genome sequence of Nocardioides mesophilus KACC 16243T.</title>
        <authorList>
            <person name="Hyun D.-W."/>
            <person name="Bae J.-W."/>
        </authorList>
    </citation>
    <scope>NUCLEOTIDE SEQUENCE [LARGE SCALE GENOMIC DNA]</scope>
    <source>
        <strain evidence="2 3">KACC 16243</strain>
    </source>
</reference>
<feature type="region of interest" description="Disordered" evidence="1">
    <location>
        <begin position="36"/>
        <end position="64"/>
    </location>
</feature>
<organism evidence="2 3">
    <name type="scientific">Nocardioides mesophilus</name>
    <dbReference type="NCBI Taxonomy" id="433659"/>
    <lineage>
        <taxon>Bacteria</taxon>
        <taxon>Bacillati</taxon>
        <taxon>Actinomycetota</taxon>
        <taxon>Actinomycetes</taxon>
        <taxon>Propionibacteriales</taxon>
        <taxon>Nocardioidaceae</taxon>
        <taxon>Nocardioides</taxon>
    </lineage>
</organism>
<evidence type="ECO:0000256" key="1">
    <source>
        <dbReference type="SAM" id="MobiDB-lite"/>
    </source>
</evidence>
<dbReference type="Proteomes" id="UP000515947">
    <property type="component" value="Chromosome"/>
</dbReference>
<evidence type="ECO:0000313" key="2">
    <source>
        <dbReference type="EMBL" id="QNN54068.1"/>
    </source>
</evidence>
<accession>A0A7G9REP3</accession>
<feature type="compositionally biased region" description="Low complexity" evidence="1">
    <location>
        <begin position="43"/>
        <end position="64"/>
    </location>
</feature>
<sequence length="261" mass="25937">MTMQDAPRRRTVLVLLAALAVGAVLLGGTLLLQPGEGRDGARPEASGGPASAAPTGSSGTGPAAAAEGSIDLDLGLADAAAVTGCLDGLAGFATDPTAVQVRYGMQQRSATGSTPVLVLENADGDLLLCDAFGSDRPAQLPVPAASEDRPVAFLSSGRSAWDCDGDAVTGYTSSTWLAVSGAVARVEQRYVVDGAAGPWFTTAPHDGIAHLQTWLGPQPAGTALEVESRVLDAAGDPVPQSTLPAGPAPLTGCAGGDAQIG</sequence>
<protein>
    <submittedName>
        <fullName evidence="2">Uncharacterized protein</fullName>
    </submittedName>
</protein>
<dbReference type="EMBL" id="CP060713">
    <property type="protein sequence ID" value="QNN54068.1"/>
    <property type="molecule type" value="Genomic_DNA"/>
</dbReference>
<name>A0A7G9REP3_9ACTN</name>
<dbReference type="AlphaFoldDB" id="A0A7G9REP3"/>